<feature type="coiled-coil region" evidence="2">
    <location>
        <begin position="133"/>
        <end position="160"/>
    </location>
</feature>
<evidence type="ECO:0000256" key="4">
    <source>
        <dbReference type="SAM" id="Phobius"/>
    </source>
</evidence>
<dbReference type="PANTHER" id="PTHR37687:SF1">
    <property type="entry name" value="AGAP006772-PA"/>
    <property type="match status" value="1"/>
</dbReference>
<feature type="compositionally biased region" description="Basic and acidic residues" evidence="3">
    <location>
        <begin position="690"/>
        <end position="723"/>
    </location>
</feature>
<feature type="region of interest" description="Disordered" evidence="3">
    <location>
        <begin position="764"/>
        <end position="857"/>
    </location>
</feature>
<dbReference type="SUPFAM" id="SSF49842">
    <property type="entry name" value="TNF-like"/>
    <property type="match status" value="1"/>
</dbReference>
<evidence type="ECO:0000313" key="6">
    <source>
        <dbReference type="EnsemblMetazoa" id="GMOY005211-PA"/>
    </source>
</evidence>
<keyword evidence="4" id="KW-0812">Transmembrane</keyword>
<feature type="region of interest" description="Disordered" evidence="3">
    <location>
        <begin position="160"/>
        <end position="188"/>
    </location>
</feature>
<sequence>MTVETLKPFITPTSGVDNFSLANHKNNACSSITQHNRRSYFLINITSALAIVLTFVLLGCSIWHLILITNLRLANENNTHSIRDLQKEVITLNKIIESLQKRLGIPYLDDLDDFEEEYKNVVGGLFPDTYDKFKDKDLEKENAESEGEDYEEDIVLEEDDLNDNDNDNDGNDDDDDDTDDGSEDDVDDYESYDDLMEKFRNYENEENNNNDNNDSRVKTTIIRPNKSFVSNGRHNHKHSPMRHYGSRRRKIPTVKSAKSSALSSANTLLISKPAAHFHLNAYGGDMYIGHTSWTNEVNVDQYFHVENGVLTIRESGLYYVYAQVCYNNTHDHNGFVVFHGQRPFLQCLQTVPTNMSLKIHTCHTSGLIYLKTHEKLHLRDFHSDRNAVLKDSNNRRKKREKEKVQILHKLEQHKMGVKYFTLLWLQMLCIINGSWAQRSPYSLQTAVDELHRQEYPLNAPPPLPPQQHNFYGSALGPAIIEPDYWEDENAAYTTTTNTNKQRNRLNKQLAKYLERESYEADHGGLTLGPFGGYEFDEDSNKLLPPTRNDKRSSFFRERTNLNDDSPTSIFREREPQTLNVPPEHAELTDQFLREIERAQEHERQDRYKDALRNLWEKYQQQENQIEGDLFEEDKRMRIPPYYMLMQRKRSYPVLPWLPYSAERAKRFPVAKRSTKHVSEGSNKALNSLGKTDENVEKELSELFSSRAEEKHKRSIAEGNDNHVKGTKNSEPSIINMRLEMDENKQKTENETAKEAEVRGNVATEHHQHAGHSLKEHQHGKRSNRPSSSESHEEEGDEEQEESENQDESEGEENNEQEHDQETDGEQSERKRKRESRKQAATLTKSRNDEKGMRQKKSVDWSNYFGLDRKKKAMTAGDGNSNNGDVKKRSVIQFDTMAIDDKDSKGKLDPEKLENMDKKLQSIEDFIIGETIKYTGAHEGIDNPEEIQRVKDRVLSRLATAYSLEKMRRALQKLRQSMDSENHLLRNIIDPLNDQDGTRNSLELIKKESSNTKDEDFGEKSENETQVKKKMKKNNNYPRYPELSNDFEGPEQSLSGPRRLEPLNDAYLGNKNYIWGSNQCPIIEKMEINVLLYLPLDQAMAERCRGVDLLSGDLNQELLPLCGVHQICYLCGTSHLACDYQYLEEADDVCGPLNKECQAAARSVLMILRGTPGPQLGPRECAKNSCLYNAMREIGL</sequence>
<evidence type="ECO:0000259" key="5">
    <source>
        <dbReference type="PROSITE" id="PS50049"/>
    </source>
</evidence>
<dbReference type="Gene3D" id="2.60.120.40">
    <property type="match status" value="1"/>
</dbReference>
<reference evidence="6" key="1">
    <citation type="submission" date="2020-05" db="UniProtKB">
        <authorList>
            <consortium name="EnsemblMetazoa"/>
        </authorList>
    </citation>
    <scope>IDENTIFICATION</scope>
    <source>
        <strain evidence="6">Yale</strain>
    </source>
</reference>
<feature type="compositionally biased region" description="Acidic residues" evidence="3">
    <location>
        <begin position="791"/>
        <end position="814"/>
    </location>
</feature>
<dbReference type="Proteomes" id="UP000092444">
    <property type="component" value="Unassembled WGS sequence"/>
</dbReference>
<dbReference type="PROSITE" id="PS00251">
    <property type="entry name" value="THD_1"/>
    <property type="match status" value="1"/>
</dbReference>
<name>A0A1B0FMY0_GLOMM</name>
<organism evidence="6 7">
    <name type="scientific">Glossina morsitans morsitans</name>
    <name type="common">Savannah tsetse fly</name>
    <dbReference type="NCBI Taxonomy" id="37546"/>
    <lineage>
        <taxon>Eukaryota</taxon>
        <taxon>Metazoa</taxon>
        <taxon>Ecdysozoa</taxon>
        <taxon>Arthropoda</taxon>
        <taxon>Hexapoda</taxon>
        <taxon>Insecta</taxon>
        <taxon>Pterygota</taxon>
        <taxon>Neoptera</taxon>
        <taxon>Endopterygota</taxon>
        <taxon>Diptera</taxon>
        <taxon>Brachycera</taxon>
        <taxon>Muscomorpha</taxon>
        <taxon>Hippoboscoidea</taxon>
        <taxon>Glossinidae</taxon>
        <taxon>Glossina</taxon>
    </lineage>
</organism>
<keyword evidence="7" id="KW-1185">Reference proteome</keyword>
<dbReference type="GO" id="GO:0016020">
    <property type="term" value="C:membrane"/>
    <property type="evidence" value="ECO:0007669"/>
    <property type="project" value="InterPro"/>
</dbReference>
<dbReference type="GO" id="GO:0005164">
    <property type="term" value="F:tumor necrosis factor receptor binding"/>
    <property type="evidence" value="ECO:0007669"/>
    <property type="project" value="InterPro"/>
</dbReference>
<dbReference type="Pfam" id="PF00229">
    <property type="entry name" value="TNF"/>
    <property type="match status" value="1"/>
</dbReference>
<evidence type="ECO:0000256" key="3">
    <source>
        <dbReference type="SAM" id="MobiDB-lite"/>
    </source>
</evidence>
<dbReference type="GO" id="GO:0006955">
    <property type="term" value="P:immune response"/>
    <property type="evidence" value="ECO:0007669"/>
    <property type="project" value="InterPro"/>
</dbReference>
<proteinExistence type="inferred from homology"/>
<feature type="compositionally biased region" description="Basic and acidic residues" evidence="3">
    <location>
        <begin position="764"/>
        <end position="776"/>
    </location>
</feature>
<dbReference type="AlphaFoldDB" id="A0A1B0FMY0"/>
<feature type="domain" description="THD" evidence="5">
    <location>
        <begin position="273"/>
        <end position="425"/>
    </location>
</feature>
<feature type="compositionally biased region" description="Basic residues" evidence="3">
    <location>
        <begin position="233"/>
        <end position="250"/>
    </location>
</feature>
<keyword evidence="2" id="KW-0175">Coiled coil</keyword>
<evidence type="ECO:0000256" key="1">
    <source>
        <dbReference type="ARBA" id="ARBA00008670"/>
    </source>
</evidence>
<dbReference type="PROSITE" id="PS50049">
    <property type="entry name" value="THD_2"/>
    <property type="match status" value="1"/>
</dbReference>
<evidence type="ECO:0000256" key="2">
    <source>
        <dbReference type="SAM" id="Coils"/>
    </source>
</evidence>
<dbReference type="VEuPathDB" id="VectorBase:GMOY005211"/>
<feature type="region of interest" description="Disordered" evidence="3">
    <location>
        <begin position="1004"/>
        <end position="1057"/>
    </location>
</feature>
<protein>
    <recommendedName>
        <fullName evidence="5">THD domain-containing protein</fullName>
    </recommendedName>
</protein>
<feature type="transmembrane region" description="Helical" evidence="4">
    <location>
        <begin position="41"/>
        <end position="66"/>
    </location>
</feature>
<dbReference type="PhylomeDB" id="A0A1B0FMY0"/>
<dbReference type="InterPro" id="IPR021184">
    <property type="entry name" value="TNF_CS"/>
</dbReference>
<dbReference type="InterPro" id="IPR038875">
    <property type="entry name" value="PLA2_conodipine-like"/>
</dbReference>
<feature type="region of interest" description="Disordered" evidence="3">
    <location>
        <begin position="227"/>
        <end position="250"/>
    </location>
</feature>
<keyword evidence="4" id="KW-1133">Transmembrane helix</keyword>
<comment type="similarity">
    <text evidence="1">Belongs to the tumor necrosis factor family.</text>
</comment>
<feature type="compositionally biased region" description="Basic and acidic residues" evidence="3">
    <location>
        <begin position="845"/>
        <end position="857"/>
    </location>
</feature>
<dbReference type="EMBL" id="CCAG010011323">
    <property type="status" value="NOT_ANNOTATED_CDS"/>
    <property type="molecule type" value="Genomic_DNA"/>
</dbReference>
<keyword evidence="4" id="KW-0472">Membrane</keyword>
<feature type="compositionally biased region" description="Polar residues" evidence="3">
    <location>
        <begin position="679"/>
        <end position="689"/>
    </location>
</feature>
<dbReference type="EnsemblMetazoa" id="GMOY005211-RA">
    <property type="protein sequence ID" value="GMOY005211-PA"/>
    <property type="gene ID" value="GMOY005211"/>
</dbReference>
<feature type="compositionally biased region" description="Basic and acidic residues" evidence="3">
    <location>
        <begin position="1004"/>
        <end position="1026"/>
    </location>
</feature>
<dbReference type="InterPro" id="IPR006052">
    <property type="entry name" value="TNF_dom"/>
</dbReference>
<accession>A0A1B0FMY0</accession>
<feature type="region of interest" description="Disordered" evidence="3">
    <location>
        <begin position="672"/>
        <end position="734"/>
    </location>
</feature>
<evidence type="ECO:0000313" key="7">
    <source>
        <dbReference type="Proteomes" id="UP000092444"/>
    </source>
</evidence>
<dbReference type="PANTHER" id="PTHR37687">
    <property type="entry name" value="AGAP006772-PA"/>
    <property type="match status" value="1"/>
</dbReference>
<dbReference type="InterPro" id="IPR008983">
    <property type="entry name" value="Tumour_necrosis_fac-like_dom"/>
</dbReference>